<protein>
    <recommendedName>
        <fullName evidence="3">Mitochondrial import inner membrane translocase subunit Tim29</fullName>
    </recommendedName>
</protein>
<gene>
    <name evidence="1" type="primary">AVEN_10001_1</name>
    <name evidence="1" type="ORF">CDAR_421821</name>
</gene>
<keyword evidence="2" id="KW-1185">Reference proteome</keyword>
<evidence type="ECO:0008006" key="3">
    <source>
        <dbReference type="Google" id="ProtNLM"/>
    </source>
</evidence>
<comment type="caution">
    <text evidence="1">The sequence shown here is derived from an EMBL/GenBank/DDBJ whole genome shotgun (WGS) entry which is preliminary data.</text>
</comment>
<dbReference type="Pfam" id="PF10171">
    <property type="entry name" value="Tim29"/>
    <property type="match status" value="1"/>
</dbReference>
<dbReference type="GO" id="GO:0042721">
    <property type="term" value="C:TIM22 mitochondrial import inner membrane insertion complex"/>
    <property type="evidence" value="ECO:0007669"/>
    <property type="project" value="InterPro"/>
</dbReference>
<dbReference type="InterPro" id="IPR019322">
    <property type="entry name" value="TIMM29"/>
</dbReference>
<dbReference type="AlphaFoldDB" id="A0AAV4VAV8"/>
<organism evidence="1 2">
    <name type="scientific">Caerostris darwini</name>
    <dbReference type="NCBI Taxonomy" id="1538125"/>
    <lineage>
        <taxon>Eukaryota</taxon>
        <taxon>Metazoa</taxon>
        <taxon>Ecdysozoa</taxon>
        <taxon>Arthropoda</taxon>
        <taxon>Chelicerata</taxon>
        <taxon>Arachnida</taxon>
        <taxon>Araneae</taxon>
        <taxon>Araneomorphae</taxon>
        <taxon>Entelegynae</taxon>
        <taxon>Araneoidea</taxon>
        <taxon>Araneidae</taxon>
        <taxon>Caerostris</taxon>
    </lineage>
</organism>
<accession>A0AAV4VAV8</accession>
<name>A0AAV4VAV8_9ARAC</name>
<reference evidence="1 2" key="1">
    <citation type="submission" date="2021-06" db="EMBL/GenBank/DDBJ databases">
        <title>Caerostris darwini draft genome.</title>
        <authorList>
            <person name="Kono N."/>
            <person name="Arakawa K."/>
        </authorList>
    </citation>
    <scope>NUCLEOTIDE SEQUENCE [LARGE SCALE GENOMIC DNA]</scope>
</reference>
<dbReference type="PANTHER" id="PTHR21435:SF1">
    <property type="entry name" value="MITOCHONDRIAL IMPORT INNER MEMBRANE TRANSLOCASE SUBUNIT TIM29"/>
    <property type="match status" value="1"/>
</dbReference>
<proteinExistence type="predicted"/>
<evidence type="ECO:0000313" key="2">
    <source>
        <dbReference type="Proteomes" id="UP001054837"/>
    </source>
</evidence>
<dbReference type="PANTHER" id="PTHR21435">
    <property type="entry name" value="MITOCHONDRIAL IMPORT INNER MEMBRANE TRANSLOCASE SUBUNIT TIM29"/>
    <property type="match status" value="1"/>
</dbReference>
<evidence type="ECO:0000313" key="1">
    <source>
        <dbReference type="EMBL" id="GIY67491.1"/>
    </source>
</evidence>
<dbReference type="GO" id="GO:0045039">
    <property type="term" value="P:protein insertion into mitochondrial inner membrane"/>
    <property type="evidence" value="ECO:0007669"/>
    <property type="project" value="TreeGrafter"/>
</dbReference>
<dbReference type="EMBL" id="BPLQ01012749">
    <property type="protein sequence ID" value="GIY67491.1"/>
    <property type="molecule type" value="Genomic_DNA"/>
</dbReference>
<dbReference type="Proteomes" id="UP001054837">
    <property type="component" value="Unassembled WGS sequence"/>
</dbReference>
<sequence>MFAKRLLTLPQSLTKRVVMLKQRIDQAPEGSRLYRWRGFWMALLADYKSVGKDIIQDCKEKPKKAFIITSGLVAMVTAIKTNPKEHCFMDQHNKNRTTLLMVADPIRNPVAEKHNTYLTTCINQGLLRCSDLVFFSVMWVADYDKDCSIYATHCKYLRPQFLTFYRRIVDVGLFGTWINLRLKMKDFDINPNEWDGLS</sequence>